<dbReference type="AlphaFoldDB" id="A0AA41WDH5"/>
<protein>
    <submittedName>
        <fullName evidence="3">Uncharacterized protein</fullName>
    </submittedName>
</protein>
<keyword evidence="2" id="KW-0472">Membrane</keyword>
<dbReference type="RefSeq" id="WP_284056872.1">
    <property type="nucleotide sequence ID" value="NZ_JAMSLR010000004.1"/>
</dbReference>
<keyword evidence="2" id="KW-0812">Transmembrane</keyword>
<evidence type="ECO:0000256" key="1">
    <source>
        <dbReference type="SAM" id="MobiDB-lite"/>
    </source>
</evidence>
<evidence type="ECO:0000313" key="3">
    <source>
        <dbReference type="EMBL" id="MCM8749093.1"/>
    </source>
</evidence>
<feature type="transmembrane region" description="Helical" evidence="2">
    <location>
        <begin position="76"/>
        <end position="96"/>
    </location>
</feature>
<sequence>MSEQAGRVRTVEPWARHPASPNADAGRFVEARASHVGQPGRREKQSTGVEGRLASSGERDRPPRPRNAEDSSMSRVIAVLSIVLITGGLAALYVWMTLNDALEGRASGGQVALALSALVVLLALLAWCKRVFERWMTRAEYARDRR</sequence>
<evidence type="ECO:0000313" key="4">
    <source>
        <dbReference type="Proteomes" id="UP001165306"/>
    </source>
</evidence>
<name>A0AA41WDH5_9BACT</name>
<feature type="compositionally biased region" description="Basic and acidic residues" evidence="1">
    <location>
        <begin position="57"/>
        <end position="69"/>
    </location>
</feature>
<comment type="caution">
    <text evidence="3">The sequence shown here is derived from an EMBL/GenBank/DDBJ whole genome shotgun (WGS) entry which is preliminary data.</text>
</comment>
<proteinExistence type="predicted"/>
<feature type="region of interest" description="Disordered" evidence="1">
    <location>
        <begin position="1"/>
        <end position="71"/>
    </location>
</feature>
<dbReference type="EMBL" id="JAMSLR010000004">
    <property type="protein sequence ID" value="MCM8749093.1"/>
    <property type="molecule type" value="Genomic_DNA"/>
</dbReference>
<evidence type="ECO:0000256" key="2">
    <source>
        <dbReference type="SAM" id="Phobius"/>
    </source>
</evidence>
<accession>A0AA41WDH5</accession>
<keyword evidence="2" id="KW-1133">Transmembrane helix</keyword>
<reference evidence="3" key="1">
    <citation type="submission" date="2022-06" db="EMBL/GenBank/DDBJ databases">
        <title>CFH 74404 Thermomicrobiaceae sp.</title>
        <authorList>
            <person name="Ming H."/>
            <person name="Li W.-J."/>
            <person name="Zhao Z."/>
        </authorList>
    </citation>
    <scope>NUCLEOTIDE SEQUENCE</scope>
    <source>
        <strain evidence="3">CFH 74404</strain>
    </source>
</reference>
<keyword evidence="4" id="KW-1185">Reference proteome</keyword>
<feature type="transmembrane region" description="Helical" evidence="2">
    <location>
        <begin position="108"/>
        <end position="128"/>
    </location>
</feature>
<organism evidence="3 4">
    <name type="scientific">Thermalbibacter longus</name>
    <dbReference type="NCBI Taxonomy" id="2951981"/>
    <lineage>
        <taxon>Bacteria</taxon>
        <taxon>Pseudomonadati</taxon>
        <taxon>Thermomicrobiota</taxon>
        <taxon>Thermomicrobia</taxon>
        <taxon>Thermomicrobiales</taxon>
        <taxon>Thermomicrobiaceae</taxon>
        <taxon>Thermalbibacter</taxon>
    </lineage>
</organism>
<gene>
    <name evidence="3" type="ORF">NET02_08050</name>
</gene>
<dbReference type="Proteomes" id="UP001165306">
    <property type="component" value="Unassembled WGS sequence"/>
</dbReference>